<keyword evidence="2" id="KW-0175">Coiled coil</keyword>
<feature type="region of interest" description="Disordered" evidence="3">
    <location>
        <begin position="123"/>
        <end position="191"/>
    </location>
</feature>
<dbReference type="SMART" id="SM00105">
    <property type="entry name" value="ArfGap"/>
    <property type="match status" value="1"/>
</dbReference>
<dbReference type="OMA" id="IPSNNGW"/>
<feature type="compositionally biased region" description="Acidic residues" evidence="3">
    <location>
        <begin position="146"/>
        <end position="161"/>
    </location>
</feature>
<dbReference type="Gene3D" id="1.10.220.150">
    <property type="entry name" value="Arf GTPase activating protein"/>
    <property type="match status" value="1"/>
</dbReference>
<evidence type="ECO:0000256" key="1">
    <source>
        <dbReference type="PROSITE-ProRule" id="PRU00288"/>
    </source>
</evidence>
<dbReference type="PANTHER" id="PTHR46085:SF3">
    <property type="entry name" value="ARF GTPASE ACTIVATING PROTEIN"/>
    <property type="match status" value="1"/>
</dbReference>
<protein>
    <recommendedName>
        <fullName evidence="4">Arf-GAP domain-containing protein</fullName>
    </recommendedName>
</protein>
<feature type="coiled-coil region" evidence="2">
    <location>
        <begin position="4"/>
        <end position="34"/>
    </location>
</feature>
<dbReference type="OrthoDB" id="6036at2759"/>
<feature type="compositionally biased region" description="Basic residues" evidence="3">
    <location>
        <begin position="127"/>
        <end position="138"/>
    </location>
</feature>
<evidence type="ECO:0000256" key="3">
    <source>
        <dbReference type="SAM" id="MobiDB-lite"/>
    </source>
</evidence>
<dbReference type="PRINTS" id="PR00405">
    <property type="entry name" value="REVINTRACTNG"/>
</dbReference>
<reference evidence="5 6" key="1">
    <citation type="submission" date="2015-02" db="EMBL/GenBank/DDBJ databases">
        <authorList>
            <person name="Chooi Y.-H."/>
        </authorList>
    </citation>
    <scope>NUCLEOTIDE SEQUENCE [LARGE SCALE GENOMIC DNA]</scope>
    <source>
        <strain evidence="5">E3</strain>
    </source>
</reference>
<feature type="compositionally biased region" description="Basic and acidic residues" evidence="3">
    <location>
        <begin position="173"/>
        <end position="185"/>
    </location>
</feature>
<dbReference type="PANTHER" id="PTHR46085">
    <property type="entry name" value="ARFGAP/RECO-RELATED"/>
    <property type="match status" value="1"/>
</dbReference>
<dbReference type="InterPro" id="IPR038508">
    <property type="entry name" value="ArfGAP_dom_sf"/>
</dbReference>
<evidence type="ECO:0000313" key="6">
    <source>
        <dbReference type="Proteomes" id="UP000039324"/>
    </source>
</evidence>
<evidence type="ECO:0000256" key="2">
    <source>
        <dbReference type="SAM" id="Coils"/>
    </source>
</evidence>
<proteinExistence type="predicted"/>
<organism evidence="5 6">
    <name type="scientific">Plasmodiophora brassicae</name>
    <name type="common">Clubroot disease agent</name>
    <dbReference type="NCBI Taxonomy" id="37360"/>
    <lineage>
        <taxon>Eukaryota</taxon>
        <taxon>Sar</taxon>
        <taxon>Rhizaria</taxon>
        <taxon>Endomyxa</taxon>
        <taxon>Phytomyxea</taxon>
        <taxon>Plasmodiophorida</taxon>
        <taxon>Plasmodiophoridae</taxon>
        <taxon>Plasmodiophora</taxon>
    </lineage>
</organism>
<dbReference type="GO" id="GO:0005096">
    <property type="term" value="F:GTPase activator activity"/>
    <property type="evidence" value="ECO:0007669"/>
    <property type="project" value="InterPro"/>
</dbReference>
<evidence type="ECO:0000259" key="4">
    <source>
        <dbReference type="PROSITE" id="PS50115"/>
    </source>
</evidence>
<keyword evidence="1" id="KW-0479">Metal-binding</keyword>
<sequence length="465" mass="49748">MSTATLAQRTQEKLMDQIKELRKLKENRKCFECQSKQPACVDMTHNTFVCMTCGGILRMFNCRVKSISISSFTSSEVEALSSGGNKVAKKKWLAGFTGEYPTSGNTEQIKDFIRKKYEEQTWTKKSGASKRQSKRRGSKKEVVKEDENDDDDDVEEGDSEAEVPVKAERRKSTKAERKATKEPPKQPDLLDLSAMFSTAAAVGQTPAPAATGSDWSFGAQPPAPAAAHPPWGQSAAPVFTTPAPVAPQAPFPNADPFADLLASGANTASAQQDMFFKPESSPFDASNPFATPMSPKPVQAVPFGAAPSLSRPTSLDMRSTASKNAPQAGDPFGTAPAVSQHSSFDTFSAPASFYGSSPFGAANPQPVQPQPFGTPVGYSQQNAFASQPFGQPAQPVYAAMPQQAAPFGAPPLQQAQQSYQQPFGAPLAPQYAHQPQTAPAQQGFPAYGENPSSRHTSVDLSNPFM</sequence>
<accession>A0A0G4J345</accession>
<feature type="region of interest" description="Disordered" evidence="3">
    <location>
        <begin position="203"/>
        <end position="231"/>
    </location>
</feature>
<evidence type="ECO:0000313" key="5">
    <source>
        <dbReference type="EMBL" id="CEP02000.1"/>
    </source>
</evidence>
<feature type="compositionally biased region" description="Polar residues" evidence="3">
    <location>
        <begin position="310"/>
        <end position="325"/>
    </location>
</feature>
<keyword evidence="1" id="KW-0863">Zinc-finger</keyword>
<dbReference type="SUPFAM" id="SSF57863">
    <property type="entry name" value="ArfGap/RecO-like zinc finger"/>
    <property type="match status" value="1"/>
</dbReference>
<dbReference type="STRING" id="37360.A0A0G4J345"/>
<feature type="compositionally biased region" description="Low complexity" evidence="3">
    <location>
        <begin position="203"/>
        <end position="212"/>
    </location>
</feature>
<feature type="compositionally biased region" description="Polar residues" evidence="3">
    <location>
        <begin position="450"/>
        <end position="465"/>
    </location>
</feature>
<name>A0A0G4J345_PLABS</name>
<feature type="domain" description="Arf-GAP" evidence="4">
    <location>
        <begin position="15"/>
        <end position="130"/>
    </location>
</feature>
<dbReference type="InterPro" id="IPR001164">
    <property type="entry name" value="ArfGAP_dom"/>
</dbReference>
<dbReference type="InterPro" id="IPR037278">
    <property type="entry name" value="ARFGAP/RecO"/>
</dbReference>
<dbReference type="Pfam" id="PF01412">
    <property type="entry name" value="ArfGap"/>
    <property type="match status" value="1"/>
</dbReference>
<dbReference type="EMBL" id="CDSF01000122">
    <property type="protein sequence ID" value="CEP02000.1"/>
    <property type="molecule type" value="Genomic_DNA"/>
</dbReference>
<gene>
    <name evidence="5" type="ORF">PBRA_002265</name>
</gene>
<dbReference type="GO" id="GO:0008270">
    <property type="term" value="F:zinc ion binding"/>
    <property type="evidence" value="ECO:0007669"/>
    <property type="project" value="UniProtKB-KW"/>
</dbReference>
<keyword evidence="1" id="KW-0862">Zinc</keyword>
<dbReference type="InterPro" id="IPR044820">
    <property type="entry name" value="AGD14-like"/>
</dbReference>
<dbReference type="PROSITE" id="PS50115">
    <property type="entry name" value="ARFGAP"/>
    <property type="match status" value="1"/>
</dbReference>
<dbReference type="AlphaFoldDB" id="A0A0G4J345"/>
<feature type="region of interest" description="Disordered" evidence="3">
    <location>
        <begin position="309"/>
        <end position="339"/>
    </location>
</feature>
<dbReference type="Proteomes" id="UP000039324">
    <property type="component" value="Unassembled WGS sequence"/>
</dbReference>
<feature type="region of interest" description="Disordered" evidence="3">
    <location>
        <begin position="406"/>
        <end position="465"/>
    </location>
</feature>
<keyword evidence="6" id="KW-1185">Reference proteome</keyword>